<feature type="domain" description="M23ase beta-sheet core" evidence="2">
    <location>
        <begin position="58"/>
        <end position="150"/>
    </location>
</feature>
<dbReference type="EMBL" id="CP014504">
    <property type="protein sequence ID" value="AMP99780.1"/>
    <property type="molecule type" value="Genomic_DNA"/>
</dbReference>
<organism evidence="3 4">
    <name type="scientific">Pedobacter cryoconitis</name>
    <dbReference type="NCBI Taxonomy" id="188932"/>
    <lineage>
        <taxon>Bacteria</taxon>
        <taxon>Pseudomonadati</taxon>
        <taxon>Bacteroidota</taxon>
        <taxon>Sphingobacteriia</taxon>
        <taxon>Sphingobacteriales</taxon>
        <taxon>Sphingobacteriaceae</taxon>
        <taxon>Pedobacter</taxon>
    </lineage>
</organism>
<sequence precursor="true">MNPRIFVLHVVVHFLLTHSAVAIAQISDQYRSSLPLINLRVTSGFGYRVHPVTNKYDLHRGVDFAARCDPVLNILDGTVTDTGFNPMLGKYVRISHGDFQSIYGHLSQILVIPGEPAKAGQIIGVTGATGRVTGEHLHFSIRFKDKYINPLHFLRSLLLPEQLAQTIN</sequence>
<feature type="signal peptide" evidence="1">
    <location>
        <begin position="1"/>
        <end position="24"/>
    </location>
</feature>
<dbReference type="SUPFAM" id="SSF51261">
    <property type="entry name" value="Duplicated hybrid motif"/>
    <property type="match status" value="1"/>
</dbReference>
<dbReference type="CDD" id="cd12797">
    <property type="entry name" value="M23_peptidase"/>
    <property type="match status" value="1"/>
</dbReference>
<dbReference type="Gene3D" id="2.70.70.10">
    <property type="entry name" value="Glucose Permease (Domain IIA)"/>
    <property type="match status" value="1"/>
</dbReference>
<dbReference type="InterPro" id="IPR016047">
    <property type="entry name" value="M23ase_b-sheet_dom"/>
</dbReference>
<dbReference type="KEGG" id="pcm:AY601_2905"/>
<dbReference type="PANTHER" id="PTHR21666:SF270">
    <property type="entry name" value="MUREIN HYDROLASE ACTIVATOR ENVC"/>
    <property type="match status" value="1"/>
</dbReference>
<dbReference type="InterPro" id="IPR050570">
    <property type="entry name" value="Cell_wall_metabolism_enzyme"/>
</dbReference>
<evidence type="ECO:0000313" key="4">
    <source>
        <dbReference type="Proteomes" id="UP000071561"/>
    </source>
</evidence>
<dbReference type="Pfam" id="PF01551">
    <property type="entry name" value="Peptidase_M23"/>
    <property type="match status" value="1"/>
</dbReference>
<dbReference type="GO" id="GO:0004222">
    <property type="term" value="F:metalloendopeptidase activity"/>
    <property type="evidence" value="ECO:0007669"/>
    <property type="project" value="TreeGrafter"/>
</dbReference>
<proteinExistence type="predicted"/>
<dbReference type="RefSeq" id="WP_084359284.1">
    <property type="nucleotide sequence ID" value="NZ_CP014504.1"/>
</dbReference>
<dbReference type="AlphaFoldDB" id="A0A127VEZ8"/>
<evidence type="ECO:0000256" key="1">
    <source>
        <dbReference type="SAM" id="SignalP"/>
    </source>
</evidence>
<keyword evidence="4" id="KW-1185">Reference proteome</keyword>
<accession>A0A127VEZ8</accession>
<dbReference type="InterPro" id="IPR011055">
    <property type="entry name" value="Dup_hybrid_motif"/>
</dbReference>
<dbReference type="PATRIC" id="fig|188932.3.peg.3032"/>
<evidence type="ECO:0000313" key="3">
    <source>
        <dbReference type="EMBL" id="AMP99780.1"/>
    </source>
</evidence>
<name>A0A127VEZ8_9SPHI</name>
<feature type="chain" id="PRO_5007280509" evidence="1">
    <location>
        <begin position="25"/>
        <end position="168"/>
    </location>
</feature>
<evidence type="ECO:0000259" key="2">
    <source>
        <dbReference type="Pfam" id="PF01551"/>
    </source>
</evidence>
<dbReference type="PANTHER" id="PTHR21666">
    <property type="entry name" value="PEPTIDASE-RELATED"/>
    <property type="match status" value="1"/>
</dbReference>
<keyword evidence="1" id="KW-0732">Signal</keyword>
<dbReference type="OrthoDB" id="9810477at2"/>
<dbReference type="Proteomes" id="UP000071561">
    <property type="component" value="Chromosome"/>
</dbReference>
<protein>
    <submittedName>
        <fullName evidence="3">Peptidase, M23 family</fullName>
    </submittedName>
</protein>
<gene>
    <name evidence="3" type="ORF">AY601_2905</name>
</gene>
<reference evidence="3 4" key="1">
    <citation type="submission" date="2016-03" db="EMBL/GenBank/DDBJ databases">
        <title>Complete genome sequence of Pedobacter cryoconitis PAMC 27485.</title>
        <authorList>
            <person name="Lee J."/>
            <person name="Kim O.-S."/>
        </authorList>
    </citation>
    <scope>NUCLEOTIDE SEQUENCE [LARGE SCALE GENOMIC DNA]</scope>
    <source>
        <strain evidence="3 4">PAMC 27485</strain>
    </source>
</reference>